<comment type="caution">
    <text evidence="1">The sequence shown here is derived from an EMBL/GenBank/DDBJ whole genome shotgun (WGS) entry which is preliminary data.</text>
</comment>
<keyword evidence="2" id="KW-1185">Reference proteome</keyword>
<dbReference type="EMBL" id="LFZO01000816">
    <property type="protein sequence ID" value="KXS96821.1"/>
    <property type="molecule type" value="Genomic_DNA"/>
</dbReference>
<dbReference type="PANTHER" id="PTHR42678">
    <property type="entry name" value="AMIDASE"/>
    <property type="match status" value="1"/>
</dbReference>
<dbReference type="AlphaFoldDB" id="A0A139H330"/>
<sequence length="145" mass="16107">MATKGIQNETYWQALEYCQSSTRERGIDHALSQGPNGTRLDALLVPPDVGQSYQIAAQAGYPVITIPAGVSSSTGMPYGFALMQTAWREDALIKYASAIEDLMSDTPYKRTLPKCFWSCKKHFAMAACIGWAFFEFHCKVANIER</sequence>
<proteinExistence type="predicted"/>
<dbReference type="Proteomes" id="UP000073492">
    <property type="component" value="Unassembled WGS sequence"/>
</dbReference>
<organism evidence="1 2">
    <name type="scientific">Pseudocercospora musae</name>
    <dbReference type="NCBI Taxonomy" id="113226"/>
    <lineage>
        <taxon>Eukaryota</taxon>
        <taxon>Fungi</taxon>
        <taxon>Dikarya</taxon>
        <taxon>Ascomycota</taxon>
        <taxon>Pezizomycotina</taxon>
        <taxon>Dothideomycetes</taxon>
        <taxon>Dothideomycetidae</taxon>
        <taxon>Mycosphaerellales</taxon>
        <taxon>Mycosphaerellaceae</taxon>
        <taxon>Pseudocercospora</taxon>
    </lineage>
</organism>
<evidence type="ECO:0000313" key="2">
    <source>
        <dbReference type="Proteomes" id="UP000073492"/>
    </source>
</evidence>
<dbReference type="PANTHER" id="PTHR42678:SF37">
    <property type="entry name" value="AMIDASE C869.01-RELATED"/>
    <property type="match status" value="1"/>
</dbReference>
<dbReference type="InterPro" id="IPR036928">
    <property type="entry name" value="AS_sf"/>
</dbReference>
<evidence type="ECO:0000313" key="1">
    <source>
        <dbReference type="EMBL" id="KXS96821.1"/>
    </source>
</evidence>
<protein>
    <recommendedName>
        <fullName evidence="3">Amidase domain-containing protein</fullName>
    </recommendedName>
</protein>
<dbReference type="Gene3D" id="3.90.1300.10">
    <property type="entry name" value="Amidase signature (AS) domain"/>
    <property type="match status" value="1"/>
</dbReference>
<dbReference type="SUPFAM" id="SSF75304">
    <property type="entry name" value="Amidase signature (AS) enzymes"/>
    <property type="match status" value="1"/>
</dbReference>
<name>A0A139H330_9PEZI</name>
<gene>
    <name evidence="1" type="ORF">AC579_5428</name>
</gene>
<reference evidence="1 2" key="1">
    <citation type="submission" date="2015-07" db="EMBL/GenBank/DDBJ databases">
        <title>Comparative genomics of the Sigatoka disease complex on banana suggests a link between parallel evolutionary changes in Pseudocercospora fijiensis and Pseudocercospora eumusae and increased virulence on the banana host.</title>
        <authorList>
            <person name="Chang T.-C."/>
            <person name="Salvucci A."/>
            <person name="Crous P.W."/>
            <person name="Stergiopoulos I."/>
        </authorList>
    </citation>
    <scope>NUCLEOTIDE SEQUENCE [LARGE SCALE GENOMIC DNA]</scope>
    <source>
        <strain evidence="1 2">CBS 116634</strain>
    </source>
</reference>
<accession>A0A139H330</accession>
<evidence type="ECO:0008006" key="3">
    <source>
        <dbReference type="Google" id="ProtNLM"/>
    </source>
</evidence>